<evidence type="ECO:0000256" key="1">
    <source>
        <dbReference type="SAM" id="MobiDB-lite"/>
    </source>
</evidence>
<keyword evidence="3" id="KW-1185">Reference proteome</keyword>
<dbReference type="EMBL" id="JARIHO010000133">
    <property type="protein sequence ID" value="KAJ7301511.1"/>
    <property type="molecule type" value="Genomic_DNA"/>
</dbReference>
<comment type="caution">
    <text evidence="2">The sequence shown here is derived from an EMBL/GenBank/DDBJ whole genome shotgun (WGS) entry which is preliminary data.</text>
</comment>
<organism evidence="2 3">
    <name type="scientific">Mycena albidolilacea</name>
    <dbReference type="NCBI Taxonomy" id="1033008"/>
    <lineage>
        <taxon>Eukaryota</taxon>
        <taxon>Fungi</taxon>
        <taxon>Dikarya</taxon>
        <taxon>Basidiomycota</taxon>
        <taxon>Agaricomycotina</taxon>
        <taxon>Agaricomycetes</taxon>
        <taxon>Agaricomycetidae</taxon>
        <taxon>Agaricales</taxon>
        <taxon>Marasmiineae</taxon>
        <taxon>Mycenaceae</taxon>
        <taxon>Mycena</taxon>
    </lineage>
</organism>
<feature type="region of interest" description="Disordered" evidence="1">
    <location>
        <begin position="199"/>
        <end position="219"/>
    </location>
</feature>
<dbReference type="AlphaFoldDB" id="A0AAD6YY67"/>
<accession>A0AAD6YY67</accession>
<evidence type="ECO:0000313" key="2">
    <source>
        <dbReference type="EMBL" id="KAJ7301511.1"/>
    </source>
</evidence>
<evidence type="ECO:0000313" key="3">
    <source>
        <dbReference type="Proteomes" id="UP001218218"/>
    </source>
</evidence>
<protein>
    <submittedName>
        <fullName evidence="2">Uncharacterized protein</fullName>
    </submittedName>
</protein>
<dbReference type="Proteomes" id="UP001218218">
    <property type="component" value="Unassembled WGS sequence"/>
</dbReference>
<reference evidence="2" key="1">
    <citation type="submission" date="2023-03" db="EMBL/GenBank/DDBJ databases">
        <title>Massive genome expansion in bonnet fungi (Mycena s.s.) driven by repeated elements and novel gene families across ecological guilds.</title>
        <authorList>
            <consortium name="Lawrence Berkeley National Laboratory"/>
            <person name="Harder C.B."/>
            <person name="Miyauchi S."/>
            <person name="Viragh M."/>
            <person name="Kuo A."/>
            <person name="Thoen E."/>
            <person name="Andreopoulos B."/>
            <person name="Lu D."/>
            <person name="Skrede I."/>
            <person name="Drula E."/>
            <person name="Henrissat B."/>
            <person name="Morin E."/>
            <person name="Kohler A."/>
            <person name="Barry K."/>
            <person name="LaButti K."/>
            <person name="Morin E."/>
            <person name="Salamov A."/>
            <person name="Lipzen A."/>
            <person name="Mereny Z."/>
            <person name="Hegedus B."/>
            <person name="Baldrian P."/>
            <person name="Stursova M."/>
            <person name="Weitz H."/>
            <person name="Taylor A."/>
            <person name="Grigoriev I.V."/>
            <person name="Nagy L.G."/>
            <person name="Martin F."/>
            <person name="Kauserud H."/>
        </authorList>
    </citation>
    <scope>NUCLEOTIDE SEQUENCE</scope>
    <source>
        <strain evidence="2">CBHHK002</strain>
    </source>
</reference>
<sequence length="219" mass="24941">MTSYFSPINTVIRSQPTRNDAKESKAYRPMKQNFPDVLILFKGDLNGWQMESRGGSITCISGQIGPSSGKNTVLSYRIISSSMHYVVSPLHQQVYQPGCIAAGARTTPPCIRINRVGCHLGEVPSDIFRPNRIISEVKRINYREVCGDADNAEGWERLAWLDIYSTDLRKVPYEDDPRDVIVRVRDEWSADDEPFCGEWAETERQSRMKRPNRSPEETV</sequence>
<proteinExistence type="predicted"/>
<name>A0AAD6YY67_9AGAR</name>
<gene>
    <name evidence="2" type="ORF">DFH08DRAFT_827464</name>
</gene>